<feature type="domain" description="Ciliary microtubule inner protein 2A-C-like" evidence="6">
    <location>
        <begin position="13"/>
        <end position="54"/>
    </location>
</feature>
<dbReference type="Pfam" id="PF10629">
    <property type="entry name" value="CMI2B-like"/>
    <property type="match status" value="1"/>
</dbReference>
<evidence type="ECO:0000256" key="5">
    <source>
        <dbReference type="ARBA" id="ARBA00035661"/>
    </source>
</evidence>
<accession>A0AAV0XMP8</accession>
<keyword evidence="4" id="KW-0966">Cell projection</keyword>
<organism evidence="7 8">
    <name type="scientific">Macrosiphum euphorbiae</name>
    <name type="common">potato aphid</name>
    <dbReference type="NCBI Taxonomy" id="13131"/>
    <lineage>
        <taxon>Eukaryota</taxon>
        <taxon>Metazoa</taxon>
        <taxon>Ecdysozoa</taxon>
        <taxon>Arthropoda</taxon>
        <taxon>Hexapoda</taxon>
        <taxon>Insecta</taxon>
        <taxon>Pterygota</taxon>
        <taxon>Neoptera</taxon>
        <taxon>Paraneoptera</taxon>
        <taxon>Hemiptera</taxon>
        <taxon>Sternorrhyncha</taxon>
        <taxon>Aphidomorpha</taxon>
        <taxon>Aphidoidea</taxon>
        <taxon>Aphididae</taxon>
        <taxon>Macrosiphini</taxon>
        <taxon>Macrosiphum</taxon>
    </lineage>
</organism>
<keyword evidence="2" id="KW-0963">Cytoplasm</keyword>
<proteinExistence type="inferred from homology"/>
<dbReference type="EMBL" id="CARXXK010000029">
    <property type="protein sequence ID" value="CAI6369725.1"/>
    <property type="molecule type" value="Genomic_DNA"/>
</dbReference>
<gene>
    <name evidence="7" type="ORF">MEUPH1_LOCUS23930</name>
</gene>
<dbReference type="InterPro" id="IPR018902">
    <property type="entry name" value="CMI2A-C-like_dom"/>
</dbReference>
<keyword evidence="8" id="KW-1185">Reference proteome</keyword>
<dbReference type="GO" id="GO:0015630">
    <property type="term" value="C:microtubule cytoskeleton"/>
    <property type="evidence" value="ECO:0007669"/>
    <property type="project" value="UniProtKB-ARBA"/>
</dbReference>
<protein>
    <recommendedName>
        <fullName evidence="6">Ciliary microtubule inner protein 2A-C-like domain-containing protein</fullName>
    </recommendedName>
</protein>
<keyword evidence="3" id="KW-0206">Cytoskeleton</keyword>
<evidence type="ECO:0000256" key="1">
    <source>
        <dbReference type="ARBA" id="ARBA00004430"/>
    </source>
</evidence>
<evidence type="ECO:0000313" key="7">
    <source>
        <dbReference type="EMBL" id="CAI6369725.1"/>
    </source>
</evidence>
<comment type="caution">
    <text evidence="7">The sequence shown here is derived from an EMBL/GenBank/DDBJ whole genome shotgun (WGS) entry which is preliminary data.</text>
</comment>
<comment type="similarity">
    <text evidence="5">Belongs to the CIMIP2 family.</text>
</comment>
<dbReference type="GO" id="GO:0005930">
    <property type="term" value="C:axoneme"/>
    <property type="evidence" value="ECO:0007669"/>
    <property type="project" value="UniProtKB-SubCell"/>
</dbReference>
<dbReference type="PANTHER" id="PTHR22146:SF8">
    <property type="entry name" value="PROTEIN FAM166B"/>
    <property type="match status" value="1"/>
</dbReference>
<evidence type="ECO:0000313" key="8">
    <source>
        <dbReference type="Proteomes" id="UP001160148"/>
    </source>
</evidence>
<sequence length="253" mass="28391">MIMGSIKMILPPQPHYLSGYTGFVPGYKSSCGQSYGKLTHDLFFDKTVQRSNVPVLSDLTQVYDDTVCTLEEEESINKRCEDNLRCKFTTDIMPGYAGYVPQYIFLCGNKFPADATRAINNFVKILKACSCPECVQKLGLSVKIDEKMLDVQAAGVPQNVSEYTHPLFKKDLEAEKVFKQQYKQTSPSPPSKKTYFLENGNPQKTCMAGYAGHVPGLLFEFGQSNTPATIDALNKFTDRYVKHKFQYIDGPLV</sequence>
<evidence type="ECO:0000256" key="3">
    <source>
        <dbReference type="ARBA" id="ARBA00023212"/>
    </source>
</evidence>
<dbReference type="Proteomes" id="UP001160148">
    <property type="component" value="Unassembled WGS sequence"/>
</dbReference>
<evidence type="ECO:0000259" key="6">
    <source>
        <dbReference type="Pfam" id="PF10629"/>
    </source>
</evidence>
<reference evidence="7 8" key="1">
    <citation type="submission" date="2023-01" db="EMBL/GenBank/DDBJ databases">
        <authorList>
            <person name="Whitehead M."/>
        </authorList>
    </citation>
    <scope>NUCLEOTIDE SEQUENCE [LARGE SCALE GENOMIC DNA]</scope>
</reference>
<evidence type="ECO:0000256" key="4">
    <source>
        <dbReference type="ARBA" id="ARBA00023273"/>
    </source>
</evidence>
<name>A0AAV0XMP8_9HEMI</name>
<dbReference type="AlphaFoldDB" id="A0AAV0XMP8"/>
<comment type="subcellular location">
    <subcellularLocation>
        <location evidence="1">Cytoplasm</location>
        <location evidence="1">Cytoskeleton</location>
        <location evidence="1">Cilium axoneme</location>
    </subcellularLocation>
</comment>
<dbReference type="PANTHER" id="PTHR22146">
    <property type="entry name" value="CAT EYE SYNDROME CRITICAL REGION PROTEIN 6"/>
    <property type="match status" value="1"/>
</dbReference>
<evidence type="ECO:0000256" key="2">
    <source>
        <dbReference type="ARBA" id="ARBA00022490"/>
    </source>
</evidence>